<dbReference type="RefSeq" id="WP_086818260.1">
    <property type="nucleotide sequence ID" value="NZ_BJMM01000003.1"/>
</dbReference>
<feature type="region of interest" description="Disordered" evidence="1">
    <location>
        <begin position="33"/>
        <end position="54"/>
    </location>
</feature>
<accession>A0A4Y3QTV5</accession>
<gene>
    <name evidence="3" type="ORF">SCA03_09400</name>
</gene>
<evidence type="ECO:0000313" key="3">
    <source>
        <dbReference type="EMBL" id="GEB48389.1"/>
    </source>
</evidence>
<protein>
    <submittedName>
        <fullName evidence="3">Uncharacterized protein</fullName>
    </submittedName>
</protein>
<keyword evidence="2" id="KW-0472">Membrane</keyword>
<organism evidence="3 4">
    <name type="scientific">Streptomyces cacaoi</name>
    <dbReference type="NCBI Taxonomy" id="1898"/>
    <lineage>
        <taxon>Bacteria</taxon>
        <taxon>Bacillati</taxon>
        <taxon>Actinomycetota</taxon>
        <taxon>Actinomycetes</taxon>
        <taxon>Kitasatosporales</taxon>
        <taxon>Streptomycetaceae</taxon>
        <taxon>Streptomyces</taxon>
    </lineage>
</organism>
<keyword evidence="2" id="KW-0812">Transmembrane</keyword>
<dbReference type="EMBL" id="BJMM01000003">
    <property type="protein sequence ID" value="GEB48389.1"/>
    <property type="molecule type" value="Genomic_DNA"/>
</dbReference>
<evidence type="ECO:0000256" key="1">
    <source>
        <dbReference type="SAM" id="MobiDB-lite"/>
    </source>
</evidence>
<dbReference type="AlphaFoldDB" id="A0A4Y3QTV5"/>
<comment type="caution">
    <text evidence="3">The sequence shown here is derived from an EMBL/GenBank/DDBJ whole genome shotgun (WGS) entry which is preliminary data.</text>
</comment>
<feature type="transmembrane region" description="Helical" evidence="2">
    <location>
        <begin position="6"/>
        <end position="24"/>
    </location>
</feature>
<name>A0A4Y3QTV5_STRCI</name>
<dbReference type="Proteomes" id="UP000319210">
    <property type="component" value="Unassembled WGS sequence"/>
</dbReference>
<evidence type="ECO:0000256" key="2">
    <source>
        <dbReference type="SAM" id="Phobius"/>
    </source>
</evidence>
<reference evidence="3 4" key="1">
    <citation type="submission" date="2019-06" db="EMBL/GenBank/DDBJ databases">
        <title>Whole genome shotgun sequence of Streptomyces cacaoi subsp. cacaoi NBRC 12748.</title>
        <authorList>
            <person name="Hosoyama A."/>
            <person name="Uohara A."/>
            <person name="Ohji S."/>
            <person name="Ichikawa N."/>
        </authorList>
    </citation>
    <scope>NUCLEOTIDE SEQUENCE [LARGE SCALE GENOMIC DNA]</scope>
    <source>
        <strain evidence="3 4">NBRC 12748</strain>
    </source>
</reference>
<keyword evidence="4" id="KW-1185">Reference proteome</keyword>
<dbReference type="OrthoDB" id="4329961at2"/>
<sequence>MDLVTAALPVGATVFVAILGYLQWRRSERRQAENETVRRELEQTDRRRTAREPYDQRRREALQELLDTLRELEIRSRWNAGGQDLRAEVPKVNTFLIRHSEVLDDEERRLTGEFLDGLTWIDHHEADNRRRWEERRERQRAAHGTDIGPYESSWASTEPLPWLDGAQAAARKWNSARDALEERLRNAPQGE</sequence>
<evidence type="ECO:0000313" key="4">
    <source>
        <dbReference type="Proteomes" id="UP000319210"/>
    </source>
</evidence>
<keyword evidence="2" id="KW-1133">Transmembrane helix</keyword>
<proteinExistence type="predicted"/>